<comment type="caution">
    <text evidence="1">The sequence shown here is derived from an EMBL/GenBank/DDBJ whole genome shotgun (WGS) entry which is preliminary data.</text>
</comment>
<protein>
    <submittedName>
        <fullName evidence="1">Uncharacterized protein</fullName>
    </submittedName>
</protein>
<organism evidence="1 2">
    <name type="scientific">Robertmurraya yapensis</name>
    <name type="common">ex Hitch et al 2024</name>
    <dbReference type="NCBI Taxonomy" id="3133160"/>
    <lineage>
        <taxon>Bacteria</taxon>
        <taxon>Bacillati</taxon>
        <taxon>Bacillota</taxon>
        <taxon>Bacilli</taxon>
        <taxon>Bacillales</taxon>
        <taxon>Bacillaceae</taxon>
        <taxon>Robertmurraya</taxon>
    </lineage>
</organism>
<evidence type="ECO:0000313" key="1">
    <source>
        <dbReference type="EMBL" id="MEQ2527217.1"/>
    </source>
</evidence>
<evidence type="ECO:0000313" key="2">
    <source>
        <dbReference type="Proteomes" id="UP001439875"/>
    </source>
</evidence>
<keyword evidence="2" id="KW-1185">Reference proteome</keyword>
<dbReference type="Proteomes" id="UP001439875">
    <property type="component" value="Unassembled WGS sequence"/>
</dbReference>
<accession>A0ACC6SAV6</accession>
<dbReference type="EMBL" id="JBBMEW010000007">
    <property type="protein sequence ID" value="MEQ2527217.1"/>
    <property type="molecule type" value="Genomic_DNA"/>
</dbReference>
<name>A0ACC6SAV6_9BACI</name>
<proteinExistence type="predicted"/>
<gene>
    <name evidence="1" type="ORF">WMO40_10930</name>
</gene>
<reference evidence="1" key="1">
    <citation type="submission" date="2024-03" db="EMBL/GenBank/DDBJ databases">
        <title>Human intestinal bacterial collection.</title>
        <authorList>
            <person name="Pauvert C."/>
            <person name="Hitch T.C.A."/>
            <person name="Clavel T."/>
        </authorList>
    </citation>
    <scope>NUCLEOTIDE SEQUENCE</scope>
    <source>
        <strain evidence="1">CLA-AA-H227</strain>
    </source>
</reference>
<sequence>MEKAMHSAHKVTYAAYSQKLEVRMKVERRREKDYIRSQRLVADLDRRQLNRQI</sequence>